<dbReference type="Gene3D" id="1.20.120.450">
    <property type="entry name" value="dinb family like domain"/>
    <property type="match status" value="1"/>
</dbReference>
<evidence type="ECO:0000313" key="1">
    <source>
        <dbReference type="EMBL" id="MFC5514979.1"/>
    </source>
</evidence>
<dbReference type="Proteomes" id="UP001596150">
    <property type="component" value="Unassembled WGS sequence"/>
</dbReference>
<accession>A0ABW0PQS4</accession>
<reference evidence="2" key="1">
    <citation type="journal article" date="2019" name="Int. J. Syst. Evol. Microbiol.">
        <title>The Global Catalogue of Microorganisms (GCM) 10K type strain sequencing project: providing services to taxonomists for standard genome sequencing and annotation.</title>
        <authorList>
            <consortium name="The Broad Institute Genomics Platform"/>
            <consortium name="The Broad Institute Genome Sequencing Center for Infectious Disease"/>
            <person name="Wu L."/>
            <person name="Ma J."/>
        </authorList>
    </citation>
    <scope>NUCLEOTIDE SEQUENCE [LARGE SCALE GENOMIC DNA]</scope>
    <source>
        <strain evidence="2">KACC 12633</strain>
    </source>
</reference>
<protein>
    <submittedName>
        <fullName evidence="1">DUF1993 family protein</fullName>
    </submittedName>
</protein>
<dbReference type="InterPro" id="IPR018531">
    <property type="entry name" value="DUF1993"/>
</dbReference>
<keyword evidence="2" id="KW-1185">Reference proteome</keyword>
<dbReference type="RefSeq" id="WP_266342990.1">
    <property type="nucleotide sequence ID" value="NZ_JAPKNH010000002.1"/>
</dbReference>
<proteinExistence type="predicted"/>
<gene>
    <name evidence="1" type="ORF">ACFPP9_04275</name>
</gene>
<dbReference type="InterPro" id="IPR034660">
    <property type="entry name" value="DinB/YfiT-like"/>
</dbReference>
<sequence>MMNVPLYDLSIRPFSRMLDNLQNILGKAAAHAGGDEDTERELLAARLAPDMLPLSYQVQIVIDGARGAALRLAGGMLPDPEAPDYAVFNRGEGAPFRSSPRSFRELADRVRLAMDELQTYAPAQINDSCVQEIVVKSRQQTRIFEPEAFILDYVVPNFYFHISVAYAILRHCGVGLGKQDFEGPKCYQLETPT</sequence>
<dbReference type="SUPFAM" id="SSF109854">
    <property type="entry name" value="DinB/YfiT-like putative metalloenzymes"/>
    <property type="match status" value="1"/>
</dbReference>
<dbReference type="PANTHER" id="PTHR36922:SF1">
    <property type="entry name" value="DUF1993 DOMAIN-CONTAINING PROTEIN"/>
    <property type="match status" value="1"/>
</dbReference>
<organism evidence="1 2">
    <name type="scientific">Kaistia terrae</name>
    <dbReference type="NCBI Taxonomy" id="537017"/>
    <lineage>
        <taxon>Bacteria</taxon>
        <taxon>Pseudomonadati</taxon>
        <taxon>Pseudomonadota</taxon>
        <taxon>Alphaproteobacteria</taxon>
        <taxon>Hyphomicrobiales</taxon>
        <taxon>Kaistiaceae</taxon>
        <taxon>Kaistia</taxon>
    </lineage>
</organism>
<dbReference type="Pfam" id="PF09351">
    <property type="entry name" value="DUF1993"/>
    <property type="match status" value="1"/>
</dbReference>
<dbReference type="EMBL" id="JBHSML010000002">
    <property type="protein sequence ID" value="MFC5514979.1"/>
    <property type="molecule type" value="Genomic_DNA"/>
</dbReference>
<comment type="caution">
    <text evidence="1">The sequence shown here is derived from an EMBL/GenBank/DDBJ whole genome shotgun (WGS) entry which is preliminary data.</text>
</comment>
<name>A0ABW0PQS4_9HYPH</name>
<dbReference type="PANTHER" id="PTHR36922">
    <property type="entry name" value="BLL2446 PROTEIN"/>
    <property type="match status" value="1"/>
</dbReference>
<evidence type="ECO:0000313" key="2">
    <source>
        <dbReference type="Proteomes" id="UP001596150"/>
    </source>
</evidence>